<evidence type="ECO:0000313" key="2">
    <source>
        <dbReference type="EMBL" id="KAF1964391.1"/>
    </source>
</evidence>
<sequence length="171" mass="18944">MGAYSRDRYDRVFAAKDQEESRKLYDQWASSYDADMQTFSFTAPRIVADGLAGAELGKLGFQTIGGLDLSESMLKVAEKTSAYRHLKIADLTKRLDTQDGAYDALTCSGTFTHEHLGPDLLTEFARVVKAGDAVKKLKENKTVEVLGNNSHNYRKFGEDESGGLVLVLRKL</sequence>
<organism evidence="2 3">
    <name type="scientific">Bimuria novae-zelandiae CBS 107.79</name>
    <dbReference type="NCBI Taxonomy" id="1447943"/>
    <lineage>
        <taxon>Eukaryota</taxon>
        <taxon>Fungi</taxon>
        <taxon>Dikarya</taxon>
        <taxon>Ascomycota</taxon>
        <taxon>Pezizomycotina</taxon>
        <taxon>Dothideomycetes</taxon>
        <taxon>Pleosporomycetidae</taxon>
        <taxon>Pleosporales</taxon>
        <taxon>Massarineae</taxon>
        <taxon>Didymosphaeriaceae</taxon>
        <taxon>Bimuria</taxon>
    </lineage>
</organism>
<proteinExistence type="predicted"/>
<feature type="domain" description="Methyltransferase type 11" evidence="1">
    <location>
        <begin position="54"/>
        <end position="131"/>
    </location>
</feature>
<protein>
    <recommendedName>
        <fullName evidence="1">Methyltransferase type 11 domain-containing protein</fullName>
    </recommendedName>
</protein>
<name>A0A6A5UHI6_9PLEO</name>
<dbReference type="Gene3D" id="3.40.50.150">
    <property type="entry name" value="Vaccinia Virus protein VP39"/>
    <property type="match status" value="1"/>
</dbReference>
<dbReference type="InterPro" id="IPR013216">
    <property type="entry name" value="Methyltransf_11"/>
</dbReference>
<dbReference type="GO" id="GO:0008757">
    <property type="term" value="F:S-adenosylmethionine-dependent methyltransferase activity"/>
    <property type="evidence" value="ECO:0007669"/>
    <property type="project" value="InterPro"/>
</dbReference>
<accession>A0A6A5UHI6</accession>
<dbReference type="AlphaFoldDB" id="A0A6A5UHI6"/>
<evidence type="ECO:0000313" key="3">
    <source>
        <dbReference type="Proteomes" id="UP000800036"/>
    </source>
</evidence>
<evidence type="ECO:0000259" key="1">
    <source>
        <dbReference type="Pfam" id="PF08241"/>
    </source>
</evidence>
<dbReference type="InterPro" id="IPR029063">
    <property type="entry name" value="SAM-dependent_MTases_sf"/>
</dbReference>
<dbReference type="OrthoDB" id="66144at2759"/>
<gene>
    <name evidence="2" type="ORF">BU23DRAFT_594172</name>
</gene>
<dbReference type="CDD" id="cd02440">
    <property type="entry name" value="AdoMet_MTases"/>
    <property type="match status" value="1"/>
</dbReference>
<dbReference type="Proteomes" id="UP000800036">
    <property type="component" value="Unassembled WGS sequence"/>
</dbReference>
<keyword evidence="3" id="KW-1185">Reference proteome</keyword>
<dbReference type="Pfam" id="PF08241">
    <property type="entry name" value="Methyltransf_11"/>
    <property type="match status" value="1"/>
</dbReference>
<dbReference type="SUPFAM" id="SSF53335">
    <property type="entry name" value="S-adenosyl-L-methionine-dependent methyltransferases"/>
    <property type="match status" value="1"/>
</dbReference>
<dbReference type="EMBL" id="ML976790">
    <property type="protein sequence ID" value="KAF1964391.1"/>
    <property type="molecule type" value="Genomic_DNA"/>
</dbReference>
<reference evidence="2" key="1">
    <citation type="journal article" date="2020" name="Stud. Mycol.">
        <title>101 Dothideomycetes genomes: a test case for predicting lifestyles and emergence of pathogens.</title>
        <authorList>
            <person name="Haridas S."/>
            <person name="Albert R."/>
            <person name="Binder M."/>
            <person name="Bloem J."/>
            <person name="Labutti K."/>
            <person name="Salamov A."/>
            <person name="Andreopoulos B."/>
            <person name="Baker S."/>
            <person name="Barry K."/>
            <person name="Bills G."/>
            <person name="Bluhm B."/>
            <person name="Cannon C."/>
            <person name="Castanera R."/>
            <person name="Culley D."/>
            <person name="Daum C."/>
            <person name="Ezra D."/>
            <person name="Gonzalez J."/>
            <person name="Henrissat B."/>
            <person name="Kuo A."/>
            <person name="Liang C."/>
            <person name="Lipzen A."/>
            <person name="Lutzoni F."/>
            <person name="Magnuson J."/>
            <person name="Mondo S."/>
            <person name="Nolan M."/>
            <person name="Ohm R."/>
            <person name="Pangilinan J."/>
            <person name="Park H.-J."/>
            <person name="Ramirez L."/>
            <person name="Alfaro M."/>
            <person name="Sun H."/>
            <person name="Tritt A."/>
            <person name="Yoshinaga Y."/>
            <person name="Zwiers L.-H."/>
            <person name="Turgeon B."/>
            <person name="Goodwin S."/>
            <person name="Spatafora J."/>
            <person name="Crous P."/>
            <person name="Grigoriev I."/>
        </authorList>
    </citation>
    <scope>NUCLEOTIDE SEQUENCE</scope>
    <source>
        <strain evidence="2">CBS 107.79</strain>
    </source>
</reference>